<reference evidence="2" key="1">
    <citation type="submission" date="2016-10" db="EMBL/GenBank/DDBJ databases">
        <authorList>
            <person name="Varghese N."/>
            <person name="Submissions S."/>
        </authorList>
    </citation>
    <scope>NUCLEOTIDE SEQUENCE [LARGE SCALE GENOMIC DNA]</scope>
    <source>
        <strain evidence="2">BL36</strain>
    </source>
</reference>
<dbReference type="EMBL" id="FOTK01000004">
    <property type="protein sequence ID" value="SFL39753.1"/>
    <property type="molecule type" value="Genomic_DNA"/>
</dbReference>
<keyword evidence="2" id="KW-1185">Reference proteome</keyword>
<dbReference type="SUPFAM" id="SSF56266">
    <property type="entry name" value="DmpA/ArgJ-like"/>
    <property type="match status" value="1"/>
</dbReference>
<dbReference type="InterPro" id="IPR005321">
    <property type="entry name" value="Peptidase_S58_DmpA"/>
</dbReference>
<dbReference type="RefSeq" id="WP_244537034.1">
    <property type="nucleotide sequence ID" value="NZ_FOTK01000004.1"/>
</dbReference>
<proteinExistence type="predicted"/>
<dbReference type="Gene3D" id="3.60.70.12">
    <property type="entry name" value="L-amino peptidase D-ALA esterase/amidase"/>
    <property type="match status" value="1"/>
</dbReference>
<name>A0A1I4HDP1_9HYPH</name>
<sequence>MVRPHGGDVVRDRVPSVTVLNGFGKSVGLTNTFSVSAVAAAQIRAPIATNPGMDRVLSTVDPLVFACNDGPLNDIRRMAVAGAPWRTARSVPIAACRASGWRAAPAPLSLSNCPFERAFRPFVLISIGNQAPD</sequence>
<organism evidence="1 2">
    <name type="scientific">Methylobacterium pseudosasicola</name>
    <dbReference type="NCBI Taxonomy" id="582667"/>
    <lineage>
        <taxon>Bacteria</taxon>
        <taxon>Pseudomonadati</taxon>
        <taxon>Pseudomonadota</taxon>
        <taxon>Alphaproteobacteria</taxon>
        <taxon>Hyphomicrobiales</taxon>
        <taxon>Methylobacteriaceae</taxon>
        <taxon>Methylobacterium</taxon>
    </lineage>
</organism>
<evidence type="ECO:0000313" key="2">
    <source>
        <dbReference type="Proteomes" id="UP000199048"/>
    </source>
</evidence>
<dbReference type="STRING" id="582667.SAMN05192568_1004155"/>
<evidence type="ECO:0000313" key="1">
    <source>
        <dbReference type="EMBL" id="SFL39753.1"/>
    </source>
</evidence>
<gene>
    <name evidence="1" type="ORF">SAMN05192568_1004155</name>
</gene>
<protein>
    <submittedName>
        <fullName evidence="1">Peptidase family S58</fullName>
    </submittedName>
</protein>
<dbReference type="Proteomes" id="UP000199048">
    <property type="component" value="Unassembled WGS sequence"/>
</dbReference>
<accession>A0A1I4HDP1</accession>
<dbReference type="InterPro" id="IPR016117">
    <property type="entry name" value="ArgJ-like_dom_sf"/>
</dbReference>
<dbReference type="AlphaFoldDB" id="A0A1I4HDP1"/>
<dbReference type="Pfam" id="PF03576">
    <property type="entry name" value="Peptidase_S58"/>
    <property type="match status" value="1"/>
</dbReference>